<name>A0A5J4PW99_9EUKA</name>
<gene>
    <name evidence="1" type="ORF">EZS28_055672</name>
</gene>
<protein>
    <submittedName>
        <fullName evidence="1">Uncharacterized protein</fullName>
    </submittedName>
</protein>
<dbReference type="AlphaFoldDB" id="A0A5J4PW99"/>
<reference evidence="1 2" key="1">
    <citation type="submission" date="2019-03" db="EMBL/GenBank/DDBJ databases">
        <title>Single cell metagenomics reveals metabolic interactions within the superorganism composed of flagellate Streblomastix strix and complex community of Bacteroidetes bacteria on its surface.</title>
        <authorList>
            <person name="Treitli S.C."/>
            <person name="Kolisko M."/>
            <person name="Husnik F."/>
            <person name="Keeling P."/>
            <person name="Hampl V."/>
        </authorList>
    </citation>
    <scope>NUCLEOTIDE SEQUENCE [LARGE SCALE GENOMIC DNA]</scope>
    <source>
        <strain evidence="1">ST1C</strain>
    </source>
</reference>
<evidence type="ECO:0000313" key="2">
    <source>
        <dbReference type="Proteomes" id="UP000324800"/>
    </source>
</evidence>
<accession>A0A5J4PW99</accession>
<comment type="caution">
    <text evidence="1">The sequence shown here is derived from an EMBL/GenBank/DDBJ whole genome shotgun (WGS) entry which is preliminary data.</text>
</comment>
<dbReference type="EMBL" id="SNRW01048103">
    <property type="protein sequence ID" value="KAA6313907.1"/>
    <property type="molecule type" value="Genomic_DNA"/>
</dbReference>
<dbReference type="Proteomes" id="UP000324800">
    <property type="component" value="Unassembled WGS sequence"/>
</dbReference>
<sequence length="66" mass="7583">MDRATICVNLGRSSDVLKPGSRMRKPESTFHQASYSQFGQRIRSRRAIQVDSIKVTVDQRCHIISY</sequence>
<proteinExistence type="predicted"/>
<evidence type="ECO:0000313" key="1">
    <source>
        <dbReference type="EMBL" id="KAA6313907.1"/>
    </source>
</evidence>
<organism evidence="1 2">
    <name type="scientific">Streblomastix strix</name>
    <dbReference type="NCBI Taxonomy" id="222440"/>
    <lineage>
        <taxon>Eukaryota</taxon>
        <taxon>Metamonada</taxon>
        <taxon>Preaxostyla</taxon>
        <taxon>Oxymonadida</taxon>
        <taxon>Streblomastigidae</taxon>
        <taxon>Streblomastix</taxon>
    </lineage>
</organism>